<keyword evidence="6 9" id="KW-0067">ATP-binding</keyword>
<keyword evidence="2 10" id="KW-0723">Serine/threonine-protein kinase</keyword>
<dbReference type="EC" id="2.7.11.11" evidence="1"/>
<comment type="catalytic activity">
    <reaction evidence="7">
        <text>L-threonyl-[protein] + ATP = O-phospho-L-threonyl-[protein] + ADP + H(+)</text>
        <dbReference type="Rhea" id="RHEA:46608"/>
        <dbReference type="Rhea" id="RHEA-COMP:11060"/>
        <dbReference type="Rhea" id="RHEA-COMP:11605"/>
        <dbReference type="ChEBI" id="CHEBI:15378"/>
        <dbReference type="ChEBI" id="CHEBI:30013"/>
        <dbReference type="ChEBI" id="CHEBI:30616"/>
        <dbReference type="ChEBI" id="CHEBI:61977"/>
        <dbReference type="ChEBI" id="CHEBI:456216"/>
        <dbReference type="EC" id="2.7.11.11"/>
    </reaction>
</comment>
<keyword evidence="4 9" id="KW-0547">Nucleotide-binding</keyword>
<dbReference type="PROSITE" id="PS00108">
    <property type="entry name" value="PROTEIN_KINASE_ST"/>
    <property type="match status" value="1"/>
</dbReference>
<dbReference type="PANTHER" id="PTHR24353">
    <property type="entry name" value="CYCLIC NUCLEOTIDE-DEPENDENT PROTEIN KINASE"/>
    <property type="match status" value="1"/>
</dbReference>
<evidence type="ECO:0000313" key="15">
    <source>
        <dbReference type="Proteomes" id="UP001209540"/>
    </source>
</evidence>
<keyword evidence="15" id="KW-1185">Reference proteome</keyword>
<evidence type="ECO:0000256" key="9">
    <source>
        <dbReference type="PROSITE-ProRule" id="PRU10141"/>
    </source>
</evidence>
<sequence length="463" mass="53045">MKMSHVAKLSKDAIGKLSHSQTQTYEYDFFRPCNSVNRAFVGSNFKSFQQNSTHNVVKIPLRLISTVASIFLRRSPAAQDREVIDHHEPRQHSTLTFRSSVTLHGLSNGKKSSLDDAATTSTSSDDENSLTQILLEWHNRTPPFDPKPTVGIQDFELLETLGTGTFGRVFLAKQKEPNTYYAIKVLKKAEIVRLKQVEHINSERQVLSQVNFPFIVQLCYTFQDNHSLYMVQEYVIGGELFRHLRKAGRFSSQTTQFYAAEIVLAIEYLHCKDIIYRDLKPENILLDTQGHIRITDFGFAKKIEDRTWTLCGTPEYLAPEIIQSKGHGKPVDWWALGILIFEMLAGYPPFYDDTHVGTYERILAGKVRCPRHFDSAAKDLVKSLLVVDRTRRLGNLRGGAQDIINHRFFRGTDWRGLLNKSVRAPLVPSHANEHDTSNFEKYPAEKQLHHPEGDPYRHLFTDF</sequence>
<dbReference type="Gene3D" id="3.30.200.20">
    <property type="entry name" value="Phosphorylase Kinase, domain 1"/>
    <property type="match status" value="1"/>
</dbReference>
<dbReference type="FunFam" id="3.30.200.20:FF:000005">
    <property type="entry name" value="cAMP-dependent protein kinase catalytic subunit"/>
    <property type="match status" value="1"/>
</dbReference>
<dbReference type="InterPro" id="IPR011009">
    <property type="entry name" value="Kinase-like_dom_sf"/>
</dbReference>
<evidence type="ECO:0000256" key="5">
    <source>
        <dbReference type="ARBA" id="ARBA00022777"/>
    </source>
</evidence>
<evidence type="ECO:0000256" key="3">
    <source>
        <dbReference type="ARBA" id="ARBA00022679"/>
    </source>
</evidence>
<dbReference type="GO" id="GO:0004691">
    <property type="term" value="F:cAMP-dependent protein kinase activity"/>
    <property type="evidence" value="ECO:0007669"/>
    <property type="project" value="UniProtKB-EC"/>
</dbReference>
<feature type="binding site" evidence="9">
    <location>
        <position position="184"/>
    </location>
    <ligand>
        <name>ATP</name>
        <dbReference type="ChEBI" id="CHEBI:30616"/>
    </ligand>
</feature>
<dbReference type="InterPro" id="IPR000719">
    <property type="entry name" value="Prot_kinase_dom"/>
</dbReference>
<dbReference type="InterPro" id="IPR017441">
    <property type="entry name" value="Protein_kinase_ATP_BS"/>
</dbReference>
<dbReference type="PROSITE" id="PS51285">
    <property type="entry name" value="AGC_KINASE_CTER"/>
    <property type="match status" value="1"/>
</dbReference>
<reference evidence="14" key="2">
    <citation type="submission" date="2023-02" db="EMBL/GenBank/DDBJ databases">
        <authorList>
            <consortium name="DOE Joint Genome Institute"/>
            <person name="Mondo S.J."/>
            <person name="Chang Y."/>
            <person name="Wang Y."/>
            <person name="Ahrendt S."/>
            <person name="Andreopoulos W."/>
            <person name="Barry K."/>
            <person name="Beard J."/>
            <person name="Benny G.L."/>
            <person name="Blankenship S."/>
            <person name="Bonito G."/>
            <person name="Cuomo C."/>
            <person name="Desiro A."/>
            <person name="Gervers K.A."/>
            <person name="Hundley H."/>
            <person name="Kuo A."/>
            <person name="LaButti K."/>
            <person name="Lang B.F."/>
            <person name="Lipzen A."/>
            <person name="O'Donnell K."/>
            <person name="Pangilinan J."/>
            <person name="Reynolds N."/>
            <person name="Sandor L."/>
            <person name="Smith M.W."/>
            <person name="Tsang A."/>
            <person name="Grigoriev I.V."/>
            <person name="Stajich J.E."/>
            <person name="Spatafora J.W."/>
        </authorList>
    </citation>
    <scope>NUCLEOTIDE SEQUENCE</scope>
    <source>
        <strain evidence="14">RSA 2281</strain>
    </source>
</reference>
<dbReference type="Pfam" id="PF00069">
    <property type="entry name" value="Pkinase"/>
    <property type="match status" value="1"/>
</dbReference>
<dbReference type="CDD" id="cd05580">
    <property type="entry name" value="STKc_PKA_like"/>
    <property type="match status" value="1"/>
</dbReference>
<comment type="caution">
    <text evidence="14">The sequence shown here is derived from an EMBL/GenBank/DDBJ whole genome shotgun (WGS) entry which is preliminary data.</text>
</comment>
<reference evidence="14" key="1">
    <citation type="journal article" date="2022" name="IScience">
        <title>Evolution of zygomycete secretomes and the origins of terrestrial fungal ecologies.</title>
        <authorList>
            <person name="Chang Y."/>
            <person name="Wang Y."/>
            <person name="Mondo S."/>
            <person name="Ahrendt S."/>
            <person name="Andreopoulos W."/>
            <person name="Barry K."/>
            <person name="Beard J."/>
            <person name="Benny G.L."/>
            <person name="Blankenship S."/>
            <person name="Bonito G."/>
            <person name="Cuomo C."/>
            <person name="Desiro A."/>
            <person name="Gervers K.A."/>
            <person name="Hundley H."/>
            <person name="Kuo A."/>
            <person name="LaButti K."/>
            <person name="Lang B.F."/>
            <person name="Lipzen A."/>
            <person name="O'Donnell K."/>
            <person name="Pangilinan J."/>
            <person name="Reynolds N."/>
            <person name="Sandor L."/>
            <person name="Smith M.E."/>
            <person name="Tsang A."/>
            <person name="Grigoriev I.V."/>
            <person name="Stajich J.E."/>
            <person name="Spatafora J.W."/>
        </authorList>
    </citation>
    <scope>NUCLEOTIDE SEQUENCE</scope>
    <source>
        <strain evidence="14">RSA 2281</strain>
    </source>
</reference>
<feature type="domain" description="AGC-kinase C-terminal" evidence="13">
    <location>
        <begin position="410"/>
        <end position="463"/>
    </location>
</feature>
<dbReference type="GO" id="GO:0005524">
    <property type="term" value="F:ATP binding"/>
    <property type="evidence" value="ECO:0007669"/>
    <property type="project" value="UniProtKB-UniRule"/>
</dbReference>
<dbReference type="Proteomes" id="UP001209540">
    <property type="component" value="Unassembled WGS sequence"/>
</dbReference>
<evidence type="ECO:0000256" key="6">
    <source>
        <dbReference type="ARBA" id="ARBA00022840"/>
    </source>
</evidence>
<dbReference type="GO" id="GO:0005952">
    <property type="term" value="C:cAMP-dependent protein kinase complex"/>
    <property type="evidence" value="ECO:0007669"/>
    <property type="project" value="TreeGrafter"/>
</dbReference>
<dbReference type="PROSITE" id="PS00107">
    <property type="entry name" value="PROTEIN_KINASE_ATP"/>
    <property type="match status" value="1"/>
</dbReference>
<evidence type="ECO:0000259" key="13">
    <source>
        <dbReference type="PROSITE" id="PS51285"/>
    </source>
</evidence>
<dbReference type="EMBL" id="JAIXMP010000007">
    <property type="protein sequence ID" value="KAI9270577.1"/>
    <property type="molecule type" value="Genomic_DNA"/>
</dbReference>
<evidence type="ECO:0000313" key="14">
    <source>
        <dbReference type="EMBL" id="KAI9270577.1"/>
    </source>
</evidence>
<evidence type="ECO:0000256" key="2">
    <source>
        <dbReference type="ARBA" id="ARBA00022527"/>
    </source>
</evidence>
<comment type="catalytic activity">
    <reaction evidence="8">
        <text>L-seryl-[protein] + ATP = O-phospho-L-seryl-[protein] + ADP + H(+)</text>
        <dbReference type="Rhea" id="RHEA:17989"/>
        <dbReference type="Rhea" id="RHEA-COMP:9863"/>
        <dbReference type="Rhea" id="RHEA-COMP:11604"/>
        <dbReference type="ChEBI" id="CHEBI:15378"/>
        <dbReference type="ChEBI" id="CHEBI:29999"/>
        <dbReference type="ChEBI" id="CHEBI:30616"/>
        <dbReference type="ChEBI" id="CHEBI:83421"/>
        <dbReference type="ChEBI" id="CHEBI:456216"/>
        <dbReference type="EC" id="2.7.11.11"/>
    </reaction>
</comment>
<dbReference type="InterPro" id="IPR000961">
    <property type="entry name" value="AGC-kinase_C"/>
</dbReference>
<keyword evidence="5 14" id="KW-0418">Kinase</keyword>
<evidence type="ECO:0000259" key="12">
    <source>
        <dbReference type="PROSITE" id="PS50011"/>
    </source>
</evidence>
<dbReference type="Gene3D" id="1.10.510.10">
    <property type="entry name" value="Transferase(Phosphotransferase) domain 1"/>
    <property type="match status" value="1"/>
</dbReference>
<evidence type="ECO:0000256" key="7">
    <source>
        <dbReference type="ARBA" id="ARBA00047292"/>
    </source>
</evidence>
<dbReference type="GO" id="GO:0005829">
    <property type="term" value="C:cytosol"/>
    <property type="evidence" value="ECO:0007669"/>
    <property type="project" value="TreeGrafter"/>
</dbReference>
<protein>
    <recommendedName>
        <fullName evidence="1">cAMP-dependent protein kinase</fullName>
        <ecNumber evidence="1">2.7.11.11</ecNumber>
    </recommendedName>
</protein>
<dbReference type="SMART" id="SM00133">
    <property type="entry name" value="S_TK_X"/>
    <property type="match status" value="1"/>
</dbReference>
<evidence type="ECO:0000256" key="11">
    <source>
        <dbReference type="SAM" id="MobiDB-lite"/>
    </source>
</evidence>
<gene>
    <name evidence="14" type="ORF">BDA99DRAFT_534688</name>
</gene>
<keyword evidence="3" id="KW-0808">Transferase</keyword>
<evidence type="ECO:0000256" key="4">
    <source>
        <dbReference type="ARBA" id="ARBA00022741"/>
    </source>
</evidence>
<organism evidence="14 15">
    <name type="scientific">Phascolomyces articulosus</name>
    <dbReference type="NCBI Taxonomy" id="60185"/>
    <lineage>
        <taxon>Eukaryota</taxon>
        <taxon>Fungi</taxon>
        <taxon>Fungi incertae sedis</taxon>
        <taxon>Mucoromycota</taxon>
        <taxon>Mucoromycotina</taxon>
        <taxon>Mucoromycetes</taxon>
        <taxon>Mucorales</taxon>
        <taxon>Lichtheimiaceae</taxon>
        <taxon>Phascolomyces</taxon>
    </lineage>
</organism>
<dbReference type="SUPFAM" id="SSF56112">
    <property type="entry name" value="Protein kinase-like (PK-like)"/>
    <property type="match status" value="1"/>
</dbReference>
<comment type="similarity">
    <text evidence="10">Belongs to the protein kinase superfamily.</text>
</comment>
<dbReference type="PROSITE" id="PS50011">
    <property type="entry name" value="PROTEIN_KINASE_DOM"/>
    <property type="match status" value="1"/>
</dbReference>
<evidence type="ECO:0000256" key="8">
    <source>
        <dbReference type="ARBA" id="ARBA00047454"/>
    </source>
</evidence>
<name>A0AAD5K5M9_9FUNG</name>
<feature type="region of interest" description="Disordered" evidence="11">
    <location>
        <begin position="108"/>
        <end position="127"/>
    </location>
</feature>
<dbReference type="FunFam" id="1.10.510.10:FF:000005">
    <property type="entry name" value="cAMP-dependent protein kinase catalytic subunit alpha"/>
    <property type="match status" value="1"/>
</dbReference>
<dbReference type="InterPro" id="IPR008271">
    <property type="entry name" value="Ser/Thr_kinase_AS"/>
</dbReference>
<proteinExistence type="inferred from homology"/>
<evidence type="ECO:0000256" key="10">
    <source>
        <dbReference type="RuleBase" id="RU000304"/>
    </source>
</evidence>
<dbReference type="PANTHER" id="PTHR24353:SF37">
    <property type="entry name" value="CAMP-DEPENDENT PROTEIN KINASE CATALYTIC SUBUNIT PRKX"/>
    <property type="match status" value="1"/>
</dbReference>
<evidence type="ECO:0000256" key="1">
    <source>
        <dbReference type="ARBA" id="ARBA00012444"/>
    </source>
</evidence>
<dbReference type="SMART" id="SM00220">
    <property type="entry name" value="S_TKc"/>
    <property type="match status" value="1"/>
</dbReference>
<accession>A0AAD5K5M9</accession>
<feature type="domain" description="Protein kinase" evidence="12">
    <location>
        <begin position="155"/>
        <end position="409"/>
    </location>
</feature>
<dbReference type="AlphaFoldDB" id="A0AAD5K5M9"/>